<dbReference type="InterPro" id="IPR050982">
    <property type="entry name" value="Auxin_biosynth/cation_transpt"/>
</dbReference>
<evidence type="ECO:0000313" key="3">
    <source>
        <dbReference type="Proteomes" id="UP000199615"/>
    </source>
</evidence>
<gene>
    <name evidence="2" type="ORF">SAMN05444123_11519</name>
</gene>
<dbReference type="Gene3D" id="3.50.50.60">
    <property type="entry name" value="FAD/NAD(P)-binding domain"/>
    <property type="match status" value="1"/>
</dbReference>
<dbReference type="Pfam" id="PF13738">
    <property type="entry name" value="Pyr_redox_3"/>
    <property type="match status" value="1"/>
</dbReference>
<dbReference type="Proteomes" id="UP000199615">
    <property type="component" value="Unassembled WGS sequence"/>
</dbReference>
<dbReference type="GO" id="GO:0050660">
    <property type="term" value="F:flavin adenine dinucleotide binding"/>
    <property type="evidence" value="ECO:0007669"/>
    <property type="project" value="TreeGrafter"/>
</dbReference>
<evidence type="ECO:0000256" key="1">
    <source>
        <dbReference type="ARBA" id="ARBA00023002"/>
    </source>
</evidence>
<sequence>MPDGPLDALVIGAGQAGLATDYHLKRKGLDLHIVEQLVRIGDSWRKRYESLALFTPRNLSALPGLPLAGDPDGYPSREEFADYLEDYAAGWRLRSSARGKSSSVYQAPDPA</sequence>
<dbReference type="OrthoDB" id="9808049at2"/>
<dbReference type="InterPro" id="IPR036188">
    <property type="entry name" value="FAD/NAD-bd_sf"/>
</dbReference>
<dbReference type="AlphaFoldDB" id="A0A1H8WZY9"/>
<proteinExistence type="predicted"/>
<dbReference type="PANTHER" id="PTHR43539">
    <property type="entry name" value="FLAVIN-BINDING MONOOXYGENASE-LIKE PROTEIN (AFU_ORTHOLOGUE AFUA_4G09220)"/>
    <property type="match status" value="1"/>
</dbReference>
<dbReference type="EMBL" id="FODT01000015">
    <property type="protein sequence ID" value="SEP33176.1"/>
    <property type="molecule type" value="Genomic_DNA"/>
</dbReference>
<dbReference type="RefSeq" id="WP_062313572.1">
    <property type="nucleotide sequence ID" value="NZ_FODT01000015.1"/>
</dbReference>
<dbReference type="GO" id="GO:0004497">
    <property type="term" value="F:monooxygenase activity"/>
    <property type="evidence" value="ECO:0007669"/>
    <property type="project" value="TreeGrafter"/>
</dbReference>
<reference evidence="3" key="1">
    <citation type="submission" date="2016-10" db="EMBL/GenBank/DDBJ databases">
        <authorList>
            <person name="Varghese N."/>
            <person name="Submissions S."/>
        </authorList>
    </citation>
    <scope>NUCLEOTIDE SEQUENCE [LARGE SCALE GENOMIC DNA]</scope>
    <source>
        <strain evidence="3">DSM 123</strain>
    </source>
</reference>
<accession>A0A1H8WZY9</accession>
<keyword evidence="1" id="KW-0560">Oxidoreductase</keyword>
<dbReference type="SUPFAM" id="SSF51905">
    <property type="entry name" value="FAD/NAD(P)-binding domain"/>
    <property type="match status" value="1"/>
</dbReference>
<evidence type="ECO:0000313" key="2">
    <source>
        <dbReference type="EMBL" id="SEP33176.1"/>
    </source>
</evidence>
<organism evidence="2 3">
    <name type="scientific">Rhodopseudomonas pseudopalustris</name>
    <dbReference type="NCBI Taxonomy" id="1513892"/>
    <lineage>
        <taxon>Bacteria</taxon>
        <taxon>Pseudomonadati</taxon>
        <taxon>Pseudomonadota</taxon>
        <taxon>Alphaproteobacteria</taxon>
        <taxon>Hyphomicrobiales</taxon>
        <taxon>Nitrobacteraceae</taxon>
        <taxon>Rhodopseudomonas</taxon>
    </lineage>
</organism>
<protein>
    <submittedName>
        <fullName evidence="2">Putative flavoprotein involved in K+ transport</fullName>
    </submittedName>
</protein>
<keyword evidence="3" id="KW-1185">Reference proteome</keyword>
<name>A0A1H8WZY9_9BRAD</name>
<dbReference type="PANTHER" id="PTHR43539:SF78">
    <property type="entry name" value="FLAVIN-CONTAINING MONOOXYGENASE"/>
    <property type="match status" value="1"/>
</dbReference>